<keyword evidence="3 11" id="KW-0285">Flavoprotein</keyword>
<dbReference type="EC" id="5.3.3.2" evidence="11"/>
<comment type="subcellular location">
    <subcellularLocation>
        <location evidence="11">Cytoplasm</location>
    </subcellularLocation>
</comment>
<dbReference type="Gene3D" id="3.20.20.70">
    <property type="entry name" value="Aldolase class I"/>
    <property type="match status" value="1"/>
</dbReference>
<evidence type="ECO:0000256" key="5">
    <source>
        <dbReference type="ARBA" id="ARBA00022723"/>
    </source>
</evidence>
<dbReference type="PIRSF" id="PIRSF003314">
    <property type="entry name" value="IPP_isomerase"/>
    <property type="match status" value="1"/>
</dbReference>
<reference evidence="13 14" key="1">
    <citation type="journal article" date="2014" name="Genome Announc.">
        <title>Whole-Genome Sequence of Streptococcus suis Serotype 4 Reference Strain 6407.</title>
        <authorList>
            <person name="Wang K."/>
            <person name="Chen J."/>
            <person name="Yao H."/>
            <person name="Lu C."/>
        </authorList>
    </citation>
    <scope>NUCLEOTIDE SEQUENCE [LARGE SCALE GENOMIC DNA]</scope>
    <source>
        <strain evidence="13">6407</strain>
    </source>
</reference>
<dbReference type="PATRIC" id="fig|1214179.4.peg.272"/>
<accession>A0A075SBS8</accession>
<keyword evidence="2 11" id="KW-0963">Cytoplasm</keyword>
<comment type="catalytic activity">
    <reaction evidence="11">
        <text>isopentenyl diphosphate = dimethylallyl diphosphate</text>
        <dbReference type="Rhea" id="RHEA:23284"/>
        <dbReference type="ChEBI" id="CHEBI:57623"/>
        <dbReference type="ChEBI" id="CHEBI:128769"/>
        <dbReference type="EC" id="5.3.3.2"/>
    </reaction>
</comment>
<keyword evidence="7 11" id="KW-0521">NADP</keyword>
<dbReference type="NCBIfam" id="TIGR02151">
    <property type="entry name" value="IPP_isom_2"/>
    <property type="match status" value="1"/>
</dbReference>
<dbReference type="GO" id="GO:0005737">
    <property type="term" value="C:cytoplasm"/>
    <property type="evidence" value="ECO:0007669"/>
    <property type="project" value="UniProtKB-SubCell"/>
</dbReference>
<feature type="binding site" evidence="11">
    <location>
        <position position="189"/>
    </location>
    <ligand>
        <name>FMN</name>
        <dbReference type="ChEBI" id="CHEBI:58210"/>
    </ligand>
</feature>
<comment type="function">
    <text evidence="11">Involved in the biosynthesis of isoprenoids. Catalyzes the 1,3-allylic rearrangement of the homoallylic substrate isopentenyl (IPP) to its allylic isomer, dimethylallyl diphosphate (DMAPP).</text>
</comment>
<feature type="binding site" evidence="11">
    <location>
        <begin position="288"/>
        <end position="289"/>
    </location>
    <ligand>
        <name>FMN</name>
        <dbReference type="ChEBI" id="CHEBI:58210"/>
    </ligand>
</feature>
<dbReference type="GO" id="GO:0004452">
    <property type="term" value="F:isopentenyl-diphosphate delta-isomerase activity"/>
    <property type="evidence" value="ECO:0007669"/>
    <property type="project" value="UniProtKB-UniRule"/>
</dbReference>
<dbReference type="InterPro" id="IPR000262">
    <property type="entry name" value="FMN-dep_DH"/>
</dbReference>
<evidence type="ECO:0000259" key="12">
    <source>
        <dbReference type="Pfam" id="PF01070"/>
    </source>
</evidence>
<keyword evidence="5 11" id="KW-0479">Metal-binding</keyword>
<dbReference type="CDD" id="cd02811">
    <property type="entry name" value="IDI-2_FMN"/>
    <property type="match status" value="1"/>
</dbReference>
<evidence type="ECO:0000256" key="8">
    <source>
        <dbReference type="ARBA" id="ARBA00023229"/>
    </source>
</evidence>
<dbReference type="PANTHER" id="PTHR43665:SF1">
    <property type="entry name" value="ISOPENTENYL-DIPHOSPHATE DELTA-ISOMERASE"/>
    <property type="match status" value="1"/>
</dbReference>
<evidence type="ECO:0000256" key="9">
    <source>
        <dbReference type="ARBA" id="ARBA00023235"/>
    </source>
</evidence>
<keyword evidence="6 11" id="KW-0460">Magnesium</keyword>
<proteinExistence type="inferred from homology"/>
<name>A0A075SBS8_STRSU</name>
<keyword evidence="4 11" id="KW-0288">FMN</keyword>
<feature type="binding site" evidence="11">
    <location>
        <position position="158"/>
    </location>
    <ligand>
        <name>Mg(2+)</name>
        <dbReference type="ChEBI" id="CHEBI:18420"/>
    </ligand>
</feature>
<evidence type="ECO:0000313" key="14">
    <source>
        <dbReference type="Proteomes" id="UP000028185"/>
    </source>
</evidence>
<dbReference type="GO" id="GO:0008299">
    <property type="term" value="P:isoprenoid biosynthetic process"/>
    <property type="evidence" value="ECO:0007669"/>
    <property type="project" value="UniProtKB-UniRule"/>
</dbReference>
<feature type="binding site" evidence="11">
    <location>
        <position position="214"/>
    </location>
    <ligand>
        <name>FMN</name>
        <dbReference type="ChEBI" id="CHEBI:58210"/>
    </ligand>
</feature>
<comment type="cofactor">
    <cofactor evidence="1 11">
        <name>FMN</name>
        <dbReference type="ChEBI" id="CHEBI:58210"/>
    </cofactor>
</comment>
<organism evidence="13 14">
    <name type="scientific">Streptococcus suis 6407</name>
    <dbReference type="NCBI Taxonomy" id="1214179"/>
    <lineage>
        <taxon>Bacteria</taxon>
        <taxon>Bacillati</taxon>
        <taxon>Bacillota</taxon>
        <taxon>Bacilli</taxon>
        <taxon>Lactobacillales</taxon>
        <taxon>Streptococcaceae</taxon>
        <taxon>Streptococcus</taxon>
    </lineage>
</organism>
<comment type="cofactor">
    <cofactor evidence="11">
        <name>Mg(2+)</name>
        <dbReference type="ChEBI" id="CHEBI:18420"/>
    </cofactor>
</comment>
<dbReference type="GO" id="GO:0000287">
    <property type="term" value="F:magnesium ion binding"/>
    <property type="evidence" value="ECO:0007669"/>
    <property type="project" value="UniProtKB-UniRule"/>
</dbReference>
<evidence type="ECO:0000256" key="4">
    <source>
        <dbReference type="ARBA" id="ARBA00022643"/>
    </source>
</evidence>
<evidence type="ECO:0000256" key="3">
    <source>
        <dbReference type="ARBA" id="ARBA00022630"/>
    </source>
</evidence>
<evidence type="ECO:0000256" key="7">
    <source>
        <dbReference type="ARBA" id="ARBA00022857"/>
    </source>
</evidence>
<gene>
    <name evidence="11" type="primary">fni</name>
    <name evidence="13" type="ORF">ID09_01500</name>
</gene>
<feature type="binding site" evidence="11">
    <location>
        <begin position="267"/>
        <end position="269"/>
    </location>
    <ligand>
        <name>FMN</name>
        <dbReference type="ChEBI" id="CHEBI:58210"/>
    </ligand>
</feature>
<comment type="similarity">
    <text evidence="11">Belongs to the IPP isomerase type 2 family.</text>
</comment>
<keyword evidence="9 11" id="KW-0413">Isomerase</keyword>
<feature type="binding site" evidence="11">
    <location>
        <begin position="11"/>
        <end position="12"/>
    </location>
    <ligand>
        <name>substrate</name>
    </ligand>
</feature>
<dbReference type="InterPro" id="IPR011179">
    <property type="entry name" value="IPdP_isomerase"/>
</dbReference>
<evidence type="ECO:0000256" key="10">
    <source>
        <dbReference type="ARBA" id="ARBA00025810"/>
    </source>
</evidence>
<evidence type="ECO:0000313" key="13">
    <source>
        <dbReference type="EMBL" id="AIG42807.1"/>
    </source>
</evidence>
<feature type="binding site" evidence="11">
    <location>
        <position position="219"/>
    </location>
    <ligand>
        <name>FMN</name>
        <dbReference type="ChEBI" id="CHEBI:58210"/>
    </ligand>
</feature>
<comment type="subunit">
    <text evidence="10 11">Homooctamer. Dimer of tetramers.</text>
</comment>
<comment type="caution">
    <text evidence="11">Lacks conserved residue(s) required for the propagation of feature annotation.</text>
</comment>
<dbReference type="Proteomes" id="UP000028185">
    <property type="component" value="Chromosome"/>
</dbReference>
<dbReference type="GO" id="GO:0016491">
    <property type="term" value="F:oxidoreductase activity"/>
    <property type="evidence" value="ECO:0007669"/>
    <property type="project" value="InterPro"/>
</dbReference>
<feature type="domain" description="FMN-dependent dehydrogenase" evidence="12">
    <location>
        <begin position="169"/>
        <end position="336"/>
    </location>
</feature>
<dbReference type="GO" id="GO:0070402">
    <property type="term" value="F:NADPH binding"/>
    <property type="evidence" value="ECO:0007669"/>
    <property type="project" value="UniProtKB-UniRule"/>
</dbReference>
<dbReference type="PANTHER" id="PTHR43665">
    <property type="entry name" value="ISOPENTENYL-DIPHOSPHATE DELTA-ISOMERASE"/>
    <property type="match status" value="1"/>
</dbReference>
<evidence type="ECO:0000256" key="2">
    <source>
        <dbReference type="ARBA" id="ARBA00022490"/>
    </source>
</evidence>
<evidence type="ECO:0000256" key="1">
    <source>
        <dbReference type="ARBA" id="ARBA00001917"/>
    </source>
</evidence>
<evidence type="ECO:0000256" key="11">
    <source>
        <dbReference type="HAMAP-Rule" id="MF_00354"/>
    </source>
</evidence>
<dbReference type="RefSeq" id="WP_024382040.1">
    <property type="nucleotide sequence ID" value="NZ_ALLE01000024.1"/>
</dbReference>
<evidence type="ECO:0000256" key="6">
    <source>
        <dbReference type="ARBA" id="ARBA00022842"/>
    </source>
</evidence>
<dbReference type="HAMAP" id="MF_00354">
    <property type="entry name" value="Idi_2"/>
    <property type="match status" value="1"/>
</dbReference>
<feature type="binding site" evidence="11">
    <location>
        <position position="98"/>
    </location>
    <ligand>
        <name>FMN</name>
        <dbReference type="ChEBI" id="CHEBI:58210"/>
    </ligand>
</feature>
<feature type="binding site" evidence="11">
    <location>
        <begin position="68"/>
        <end position="70"/>
    </location>
    <ligand>
        <name>FMN</name>
        <dbReference type="ChEBI" id="CHEBI:58210"/>
    </ligand>
</feature>
<dbReference type="GO" id="GO:0010181">
    <property type="term" value="F:FMN binding"/>
    <property type="evidence" value="ECO:0007669"/>
    <property type="project" value="UniProtKB-UniRule"/>
</dbReference>
<keyword evidence="8 11" id="KW-0414">Isoprene biosynthesis</keyword>
<dbReference type="AlphaFoldDB" id="A0A075SBS8"/>
<dbReference type="HOGENOM" id="CLU_065515_0_0_9"/>
<dbReference type="InterPro" id="IPR013785">
    <property type="entry name" value="Aldolase_TIM"/>
</dbReference>
<dbReference type="SUPFAM" id="SSF51395">
    <property type="entry name" value="FMN-linked oxidoreductases"/>
    <property type="match status" value="1"/>
</dbReference>
<protein>
    <recommendedName>
        <fullName evidence="11">Isopentenyl-diphosphate delta-isomerase</fullName>
        <shortName evidence="11">IPP isomerase</shortName>
        <ecNumber evidence="11">5.3.3.2</ecNumber>
    </recommendedName>
    <alternativeName>
        <fullName evidence="11">Isopentenyl diphosphate:dimethylallyl diphosphate isomerase</fullName>
    </alternativeName>
    <alternativeName>
        <fullName evidence="11">Isopentenyl pyrophosphate isomerase</fullName>
    </alternativeName>
    <alternativeName>
        <fullName evidence="11">Type 2 isopentenyl diphosphate isomerase</fullName>
        <shortName evidence="11">IDI-2</shortName>
    </alternativeName>
</protein>
<dbReference type="Pfam" id="PF01070">
    <property type="entry name" value="FMN_dh"/>
    <property type="match status" value="1"/>
</dbReference>
<dbReference type="EMBL" id="CP008921">
    <property type="protein sequence ID" value="AIG42807.1"/>
    <property type="molecule type" value="Genomic_DNA"/>
</dbReference>
<comment type="cofactor">
    <cofactor evidence="11">
        <name>NADPH</name>
        <dbReference type="ChEBI" id="CHEBI:57783"/>
    </cofactor>
</comment>
<feature type="binding site" evidence="11">
    <location>
        <position position="127"/>
    </location>
    <ligand>
        <name>FMN</name>
        <dbReference type="ChEBI" id="CHEBI:58210"/>
    </ligand>
</feature>
<feature type="binding site" evidence="11">
    <location>
        <position position="157"/>
    </location>
    <ligand>
        <name>substrate</name>
    </ligand>
</feature>
<sequence length="365" mass="40107">MFYLGEFGLDRKDQHVGLANQQYSATPAKDFTETLFVHHSLPQTKVDEVDISTSVAGLDFAFPFFINAMTGGSKKTREINRLLGIMGHFGKIALASGSVSAAIKDPSVAETFSVMRRENPYGIIFANLGAHHSVENAKRAVDLLEANAIQIHVNAPQEIVMPEGDRDFTMWLKNIETLVREMEVPVIVKEVGFGMSRETVAQLASVGVQTIDVSGTGGTDFAKIENARRTFNDYTYLEGWGQSTVTSLVEAMSVSEEVRPSLIASGGIKTPLDIVKSLALGADLVGMSNHFLQYVKDGKGHRFDDGLQAINTYQWQMAEIMTMLGAKNIAELRQKDLVLAPNVQNWCEARGIDWKAYARRSANVS</sequence>